<evidence type="ECO:0000313" key="14">
    <source>
        <dbReference type="WBParaSite" id="PgB17_g047_t02"/>
    </source>
</evidence>
<dbReference type="InterPro" id="IPR031127">
    <property type="entry name" value="E3_UB_ligase_RBR"/>
</dbReference>
<keyword evidence="7" id="KW-0833">Ubl conjugation pathway</keyword>
<dbReference type="SMART" id="SM00184">
    <property type="entry name" value="RING"/>
    <property type="match status" value="2"/>
</dbReference>
<accession>A0A914ZS85</accession>
<evidence type="ECO:0000259" key="11">
    <source>
        <dbReference type="PROSITE" id="PS50908"/>
    </source>
</evidence>
<keyword evidence="6 9" id="KW-0863">Zinc-finger</keyword>
<dbReference type="FunFam" id="3.30.40.10:FF:000137">
    <property type="entry name" value="RanBP-type and C3HC4-type zinc finger-containing protein 1"/>
    <property type="match status" value="1"/>
</dbReference>
<dbReference type="PROSITE" id="PS51873">
    <property type="entry name" value="TRIAD"/>
    <property type="match status" value="1"/>
</dbReference>
<dbReference type="InterPro" id="IPR006575">
    <property type="entry name" value="RWD_dom"/>
</dbReference>
<dbReference type="EC" id="2.3.2.31" evidence="2"/>
<dbReference type="SUPFAM" id="SSF54495">
    <property type="entry name" value="UBC-like"/>
    <property type="match status" value="1"/>
</dbReference>
<organism evidence="13 14">
    <name type="scientific">Parascaris univalens</name>
    <name type="common">Nematode worm</name>
    <dbReference type="NCBI Taxonomy" id="6257"/>
    <lineage>
        <taxon>Eukaryota</taxon>
        <taxon>Metazoa</taxon>
        <taxon>Ecdysozoa</taxon>
        <taxon>Nematoda</taxon>
        <taxon>Chromadorea</taxon>
        <taxon>Rhabditida</taxon>
        <taxon>Spirurina</taxon>
        <taxon>Ascaridomorpha</taxon>
        <taxon>Ascaridoidea</taxon>
        <taxon>Ascarididae</taxon>
        <taxon>Parascaris</taxon>
    </lineage>
</organism>
<feature type="domain" description="RWD" evidence="11">
    <location>
        <begin position="36"/>
        <end position="162"/>
    </location>
</feature>
<keyword evidence="3" id="KW-0808">Transferase</keyword>
<dbReference type="SUPFAM" id="SSF57850">
    <property type="entry name" value="RING/U-box"/>
    <property type="match status" value="3"/>
</dbReference>
<dbReference type="Gene3D" id="3.10.110.10">
    <property type="entry name" value="Ubiquitin Conjugating Enzyme"/>
    <property type="match status" value="1"/>
</dbReference>
<dbReference type="InterPro" id="IPR002867">
    <property type="entry name" value="IBR_dom"/>
</dbReference>
<proteinExistence type="predicted"/>
<dbReference type="SMART" id="SM00647">
    <property type="entry name" value="IBR"/>
    <property type="match status" value="2"/>
</dbReference>
<evidence type="ECO:0000256" key="3">
    <source>
        <dbReference type="ARBA" id="ARBA00022679"/>
    </source>
</evidence>
<keyword evidence="4" id="KW-0479">Metal-binding</keyword>
<dbReference type="AlphaFoldDB" id="A0A914ZS85"/>
<evidence type="ECO:0000259" key="12">
    <source>
        <dbReference type="PROSITE" id="PS51873"/>
    </source>
</evidence>
<dbReference type="InterPro" id="IPR016135">
    <property type="entry name" value="UBQ-conjugating_enzyme/RWD"/>
</dbReference>
<comment type="catalytic activity">
    <reaction evidence="1">
        <text>[E2 ubiquitin-conjugating enzyme]-S-ubiquitinyl-L-cysteine + [acceptor protein]-L-lysine = [E2 ubiquitin-conjugating enzyme]-L-cysteine + [acceptor protein]-N(6)-ubiquitinyl-L-lysine.</text>
        <dbReference type="EC" id="2.3.2.31"/>
    </reaction>
</comment>
<dbReference type="PROSITE" id="PS00518">
    <property type="entry name" value="ZF_RING_1"/>
    <property type="match status" value="1"/>
</dbReference>
<evidence type="ECO:0000256" key="7">
    <source>
        <dbReference type="ARBA" id="ARBA00022786"/>
    </source>
</evidence>
<name>A0A914ZS85_PARUN</name>
<dbReference type="InterPro" id="IPR044066">
    <property type="entry name" value="TRIAD_supradom"/>
</dbReference>
<dbReference type="Pfam" id="PF05773">
    <property type="entry name" value="RWD"/>
    <property type="match status" value="1"/>
</dbReference>
<reference evidence="14" key="1">
    <citation type="submission" date="2022-11" db="UniProtKB">
        <authorList>
            <consortium name="WormBaseParasite"/>
        </authorList>
    </citation>
    <scope>IDENTIFICATION</scope>
</reference>
<keyword evidence="5" id="KW-0677">Repeat</keyword>
<dbReference type="GO" id="GO:0061630">
    <property type="term" value="F:ubiquitin protein ligase activity"/>
    <property type="evidence" value="ECO:0007669"/>
    <property type="project" value="UniProtKB-EC"/>
</dbReference>
<evidence type="ECO:0000259" key="10">
    <source>
        <dbReference type="PROSITE" id="PS50089"/>
    </source>
</evidence>
<evidence type="ECO:0000256" key="8">
    <source>
        <dbReference type="ARBA" id="ARBA00022833"/>
    </source>
</evidence>
<feature type="domain" description="RING-type" evidence="12">
    <location>
        <begin position="216"/>
        <end position="486"/>
    </location>
</feature>
<dbReference type="Pfam" id="PF01485">
    <property type="entry name" value="IBR"/>
    <property type="match status" value="1"/>
</dbReference>
<sequence>MFHHHSICIVESRLTGLKRAFDQQMPVMSYFEDRLNEMAALESYFADDTTCFEYSDDDGDLHGYIVVKIPKSHEPIKVRASLTANEVYEVSVCHLPPMKMFFSLPDGYPSEKAPEYILTAQWWPQQIEHDVKERLNVLCDEFRTLPLLISCVEAIKQQILESVVTRNNTIDMDMVASERRAERSSGSDRIGPSGLQLLFQMVAYDERHSVYEFDREYFECPVCISSKSGRECARFMPCQHVFCRDCLSEFYRQQLSDFVVKPFCCMAAACSSEASPSLLRSLLPSDQFDRYERLLFEKSLENMEDMVYCPRPNCQSIVVVTSTDRSHPAGALSKLAICSTCDFSFCVTCGKAYHALAPCQFGGNIRPSLSEDNAETVREEFERRQKLLRAFERASDAERESMYRCLGGRRQLDKNLQEIMTERWMAESDGRRCPWCNTYILKDYGCDHMSCINCGNSFCWRCGERLRGKRSTKHFGRNGYSCRGIRNAKQENEPDL</sequence>
<dbReference type="InterPro" id="IPR017907">
    <property type="entry name" value="Znf_RING_CS"/>
</dbReference>
<dbReference type="CDD" id="cd20341">
    <property type="entry name" value="BRcat_RBR_RNF14"/>
    <property type="match status" value="1"/>
</dbReference>
<keyword evidence="13" id="KW-1185">Reference proteome</keyword>
<dbReference type="GO" id="GO:0008270">
    <property type="term" value="F:zinc ion binding"/>
    <property type="evidence" value="ECO:0007669"/>
    <property type="project" value="UniProtKB-KW"/>
</dbReference>
<dbReference type="PROSITE" id="PS50089">
    <property type="entry name" value="ZF_RING_2"/>
    <property type="match status" value="1"/>
</dbReference>
<feature type="domain" description="RING-type" evidence="10">
    <location>
        <begin position="220"/>
        <end position="264"/>
    </location>
</feature>
<evidence type="ECO:0000313" key="13">
    <source>
        <dbReference type="Proteomes" id="UP000887569"/>
    </source>
</evidence>
<evidence type="ECO:0000256" key="1">
    <source>
        <dbReference type="ARBA" id="ARBA00001798"/>
    </source>
</evidence>
<evidence type="ECO:0000256" key="6">
    <source>
        <dbReference type="ARBA" id="ARBA00022771"/>
    </source>
</evidence>
<evidence type="ECO:0000256" key="4">
    <source>
        <dbReference type="ARBA" id="ARBA00022723"/>
    </source>
</evidence>
<evidence type="ECO:0000256" key="2">
    <source>
        <dbReference type="ARBA" id="ARBA00012251"/>
    </source>
</evidence>
<protein>
    <recommendedName>
        <fullName evidence="2">RBR-type E3 ubiquitin transferase</fullName>
        <ecNumber evidence="2">2.3.2.31</ecNumber>
    </recommendedName>
</protein>
<evidence type="ECO:0000256" key="9">
    <source>
        <dbReference type="PROSITE-ProRule" id="PRU00175"/>
    </source>
</evidence>
<dbReference type="CDD" id="cd23820">
    <property type="entry name" value="RWD_RNF14"/>
    <property type="match status" value="1"/>
</dbReference>
<dbReference type="Gene3D" id="1.20.120.1750">
    <property type="match status" value="1"/>
</dbReference>
<evidence type="ECO:0000256" key="5">
    <source>
        <dbReference type="ARBA" id="ARBA00022737"/>
    </source>
</evidence>
<dbReference type="GO" id="GO:0016567">
    <property type="term" value="P:protein ubiquitination"/>
    <property type="evidence" value="ECO:0007669"/>
    <property type="project" value="InterPro"/>
</dbReference>
<dbReference type="InterPro" id="IPR001841">
    <property type="entry name" value="Znf_RING"/>
</dbReference>
<dbReference type="Pfam" id="PF22191">
    <property type="entry name" value="IBR_1"/>
    <property type="match status" value="1"/>
</dbReference>
<dbReference type="PROSITE" id="PS50908">
    <property type="entry name" value="RWD"/>
    <property type="match status" value="1"/>
</dbReference>
<dbReference type="WBParaSite" id="PgB17_g047_t02">
    <property type="protein sequence ID" value="PgB17_g047_t02"/>
    <property type="gene ID" value="PgB17_g047"/>
</dbReference>
<dbReference type="Gene3D" id="3.30.40.10">
    <property type="entry name" value="Zinc/RING finger domain, C3HC4 (zinc finger)"/>
    <property type="match status" value="1"/>
</dbReference>
<dbReference type="Proteomes" id="UP000887569">
    <property type="component" value="Unplaced"/>
</dbReference>
<dbReference type="PANTHER" id="PTHR11685">
    <property type="entry name" value="RBR FAMILY RING FINGER AND IBR DOMAIN-CONTAINING"/>
    <property type="match status" value="1"/>
</dbReference>
<dbReference type="InterPro" id="IPR013083">
    <property type="entry name" value="Znf_RING/FYVE/PHD"/>
</dbReference>
<keyword evidence="8" id="KW-0862">Zinc</keyword>
<dbReference type="SMART" id="SM00591">
    <property type="entry name" value="RWD"/>
    <property type="match status" value="1"/>
</dbReference>